<dbReference type="Proteomes" id="UP001281147">
    <property type="component" value="Unassembled WGS sequence"/>
</dbReference>
<comment type="caution">
    <text evidence="1">The sequence shown here is derived from an EMBL/GenBank/DDBJ whole genome shotgun (WGS) entry which is preliminary data.</text>
</comment>
<keyword evidence="2" id="KW-1185">Reference proteome</keyword>
<evidence type="ECO:0000313" key="2">
    <source>
        <dbReference type="Proteomes" id="UP001281147"/>
    </source>
</evidence>
<accession>A0ACC3NX23</accession>
<reference evidence="1" key="1">
    <citation type="submission" date="2023-07" db="EMBL/GenBank/DDBJ databases">
        <title>Black Yeasts Isolated from many extreme environments.</title>
        <authorList>
            <person name="Coleine C."/>
            <person name="Stajich J.E."/>
            <person name="Selbmann L."/>
        </authorList>
    </citation>
    <scope>NUCLEOTIDE SEQUENCE</scope>
    <source>
        <strain evidence="1">CCFEE 5714</strain>
    </source>
</reference>
<dbReference type="EMBL" id="JAUTXU010000004">
    <property type="protein sequence ID" value="KAK3724718.1"/>
    <property type="molecule type" value="Genomic_DNA"/>
</dbReference>
<gene>
    <name evidence="1" type="ORF">LTR37_000766</name>
</gene>
<protein>
    <submittedName>
        <fullName evidence="1">Uncharacterized protein</fullName>
    </submittedName>
</protein>
<evidence type="ECO:0000313" key="1">
    <source>
        <dbReference type="EMBL" id="KAK3724718.1"/>
    </source>
</evidence>
<proteinExistence type="predicted"/>
<sequence>MPPERRSPSCRRGLSDLMELNASPELQIQLDTLDVEETFPQQSEVQNIGMMPISSSPAPPNGSPTVDPALRNRISIPLLPPRSTEPSLFAKEVDILAQTERWRCDPFPVVRGINAMFVLLHTSNSSFNSQQTYGQHLGNF</sequence>
<name>A0ACC3NX23_9PEZI</name>
<organism evidence="1 2">
    <name type="scientific">Vermiconidia calcicola</name>
    <dbReference type="NCBI Taxonomy" id="1690605"/>
    <lineage>
        <taxon>Eukaryota</taxon>
        <taxon>Fungi</taxon>
        <taxon>Dikarya</taxon>
        <taxon>Ascomycota</taxon>
        <taxon>Pezizomycotina</taxon>
        <taxon>Dothideomycetes</taxon>
        <taxon>Dothideomycetidae</taxon>
        <taxon>Mycosphaerellales</taxon>
        <taxon>Extremaceae</taxon>
        <taxon>Vermiconidia</taxon>
    </lineage>
</organism>